<accession>A0A2S6I976</accession>
<dbReference type="OrthoDB" id="9803927at2"/>
<protein>
    <submittedName>
        <fullName evidence="1">YVTN family beta-propeller protein</fullName>
    </submittedName>
</protein>
<dbReference type="SUPFAM" id="SSF50974">
    <property type="entry name" value="Nitrous oxide reductase, N-terminal domain"/>
    <property type="match status" value="1"/>
</dbReference>
<dbReference type="PANTHER" id="PTHR47197">
    <property type="entry name" value="PROTEIN NIRF"/>
    <property type="match status" value="1"/>
</dbReference>
<keyword evidence="2" id="KW-1185">Reference proteome</keyword>
<reference evidence="1 2" key="1">
    <citation type="submission" date="2018-02" db="EMBL/GenBank/DDBJ databases">
        <title>Genomic Encyclopedia of Archaeal and Bacterial Type Strains, Phase II (KMG-II): from individual species to whole genera.</title>
        <authorList>
            <person name="Goeker M."/>
        </authorList>
    </citation>
    <scope>NUCLEOTIDE SEQUENCE [LARGE SCALE GENOMIC DNA]</scope>
    <source>
        <strain evidence="1 2">DSM 29526</strain>
    </source>
</reference>
<comment type="caution">
    <text evidence="1">The sequence shown here is derived from an EMBL/GenBank/DDBJ whole genome shotgun (WGS) entry which is preliminary data.</text>
</comment>
<proteinExistence type="predicted"/>
<dbReference type="AlphaFoldDB" id="A0A2S6I976"/>
<dbReference type="Gene3D" id="2.130.10.10">
    <property type="entry name" value="YVTN repeat-like/Quinoprotein amine dehydrogenase"/>
    <property type="match status" value="2"/>
</dbReference>
<dbReference type="InterPro" id="IPR011045">
    <property type="entry name" value="N2O_reductase_N"/>
</dbReference>
<dbReference type="PANTHER" id="PTHR47197:SF3">
    <property type="entry name" value="DIHYDRO-HEME D1 DEHYDROGENASE"/>
    <property type="match status" value="1"/>
</dbReference>
<name>A0A2S6I976_9BACT</name>
<organism evidence="1 2">
    <name type="scientific">Neolewinella xylanilytica</name>
    <dbReference type="NCBI Taxonomy" id="1514080"/>
    <lineage>
        <taxon>Bacteria</taxon>
        <taxon>Pseudomonadati</taxon>
        <taxon>Bacteroidota</taxon>
        <taxon>Saprospiria</taxon>
        <taxon>Saprospirales</taxon>
        <taxon>Lewinellaceae</taxon>
        <taxon>Neolewinella</taxon>
    </lineage>
</organism>
<dbReference type="EMBL" id="PTJC01000005">
    <property type="protein sequence ID" value="PPK88043.1"/>
    <property type="molecule type" value="Genomic_DNA"/>
</dbReference>
<evidence type="ECO:0000313" key="1">
    <source>
        <dbReference type="EMBL" id="PPK88043.1"/>
    </source>
</evidence>
<dbReference type="Proteomes" id="UP000237662">
    <property type="component" value="Unassembled WGS sequence"/>
</dbReference>
<sequence>MLRNATNLLITGTILLVLITLSHPSLSAQTADLLVVNKVPNTSGQPGSLSFIDYAAGKVVATVTVDREPHEVALTPDGKYALVANTGGYVTPNNTLSLVDVAARSVRHTVDLGALYTPHGLAYSKANGLFYFTVEGSRAIGAYDPEANEVAWIYGTGQAGSHMLLISEDGRTIVTANREDASVSILKLEGDDPLAAAAWSGTIVPVGERPEGLAFAPGEAMVWVGLRSGDGLVLVDPEEERVAERYPIAGHSVARLLFTPDGATLLAADPNEGSVLFIDPQTGAVAATVPVGSTAASLFLVPGGESVLVGVSEDDTIAEIDLATREVTRRLESGPDPDAMAWPDKE</sequence>
<dbReference type="RefSeq" id="WP_104418615.1">
    <property type="nucleotide sequence ID" value="NZ_PTJC01000005.1"/>
</dbReference>
<evidence type="ECO:0000313" key="2">
    <source>
        <dbReference type="Proteomes" id="UP000237662"/>
    </source>
</evidence>
<dbReference type="InterPro" id="IPR051200">
    <property type="entry name" value="Host-pathogen_enzymatic-act"/>
</dbReference>
<dbReference type="InterPro" id="IPR015943">
    <property type="entry name" value="WD40/YVTN_repeat-like_dom_sf"/>
</dbReference>
<gene>
    <name evidence="1" type="ORF">CLV84_1006</name>
</gene>